<dbReference type="Gene3D" id="3.90.1150.10">
    <property type="entry name" value="Aspartate Aminotransferase, domain 1"/>
    <property type="match status" value="1"/>
</dbReference>
<evidence type="ECO:0000259" key="10">
    <source>
        <dbReference type="Pfam" id="PF00155"/>
    </source>
</evidence>
<dbReference type="SUPFAM" id="SSF53383">
    <property type="entry name" value="PLP-dependent transferases"/>
    <property type="match status" value="1"/>
</dbReference>
<dbReference type="RefSeq" id="WP_168452036.1">
    <property type="nucleotide sequence ID" value="NZ_JAAWWK010000008.1"/>
</dbReference>
<evidence type="ECO:0000313" key="12">
    <source>
        <dbReference type="Proteomes" id="UP000765845"/>
    </source>
</evidence>
<gene>
    <name evidence="9 11" type="primary">bioF</name>
    <name evidence="11" type="ORF">HCU74_19135</name>
</gene>
<evidence type="ECO:0000256" key="7">
    <source>
        <dbReference type="ARBA" id="ARBA00022898"/>
    </source>
</evidence>
<comment type="catalytic activity">
    <reaction evidence="8 9">
        <text>6-carboxyhexanoyl-[ACP] + L-alanine + H(+) = (8S)-8-amino-7-oxononanoate + holo-[ACP] + CO2</text>
        <dbReference type="Rhea" id="RHEA:42288"/>
        <dbReference type="Rhea" id="RHEA-COMP:9685"/>
        <dbReference type="Rhea" id="RHEA-COMP:9955"/>
        <dbReference type="ChEBI" id="CHEBI:15378"/>
        <dbReference type="ChEBI" id="CHEBI:16526"/>
        <dbReference type="ChEBI" id="CHEBI:57972"/>
        <dbReference type="ChEBI" id="CHEBI:64479"/>
        <dbReference type="ChEBI" id="CHEBI:78846"/>
        <dbReference type="ChEBI" id="CHEBI:149468"/>
        <dbReference type="EC" id="2.3.1.47"/>
    </reaction>
</comment>
<evidence type="ECO:0000256" key="3">
    <source>
        <dbReference type="ARBA" id="ARBA00010008"/>
    </source>
</evidence>
<comment type="caution">
    <text evidence="11">The sequence shown here is derived from an EMBL/GenBank/DDBJ whole genome shotgun (WGS) entry which is preliminary data.</text>
</comment>
<organism evidence="11 12">
    <name type="scientific">Spongiibacter thalassae</name>
    <dbReference type="NCBI Taxonomy" id="2721624"/>
    <lineage>
        <taxon>Bacteria</taxon>
        <taxon>Pseudomonadati</taxon>
        <taxon>Pseudomonadota</taxon>
        <taxon>Gammaproteobacteria</taxon>
        <taxon>Cellvibrionales</taxon>
        <taxon>Spongiibacteraceae</taxon>
        <taxon>Spongiibacter</taxon>
    </lineage>
</organism>
<protein>
    <recommendedName>
        <fullName evidence="9">8-amino-7-oxononanoate synthase</fullName>
        <shortName evidence="9">AONS</shortName>
        <ecNumber evidence="9">2.3.1.47</ecNumber>
    </recommendedName>
    <alternativeName>
        <fullName evidence="9">7-keto-8-amino-pelargonic acid synthase</fullName>
        <shortName evidence="9">7-KAP synthase</shortName>
        <shortName evidence="9">KAPA synthase</shortName>
    </alternativeName>
    <alternativeName>
        <fullName evidence="9">8-amino-7-ketopelargonate synthase</fullName>
    </alternativeName>
</protein>
<feature type="binding site" evidence="9">
    <location>
        <position position="178"/>
    </location>
    <ligand>
        <name>pyridoxal 5'-phosphate</name>
        <dbReference type="ChEBI" id="CHEBI:597326"/>
    </ligand>
</feature>
<keyword evidence="6 9" id="KW-0093">Biotin biosynthesis</keyword>
<dbReference type="InterPro" id="IPR015422">
    <property type="entry name" value="PyrdxlP-dep_Trfase_small"/>
</dbReference>
<comment type="function">
    <text evidence="9">Catalyzes the decarboxylative condensation of pimeloyl-[acyl-carrier protein] and L-alanine to produce 8-amino-7-oxononanoate (AON), [acyl-carrier protein], and carbon dioxide.</text>
</comment>
<accession>A0ABX1GKN1</accession>
<dbReference type="InterPro" id="IPR004723">
    <property type="entry name" value="AONS_Archaea/Proteobacteria"/>
</dbReference>
<dbReference type="Pfam" id="PF00155">
    <property type="entry name" value="Aminotran_1_2"/>
    <property type="match status" value="1"/>
</dbReference>
<reference evidence="11 12" key="1">
    <citation type="submission" date="2020-04" db="EMBL/GenBank/DDBJ databases">
        <authorList>
            <person name="Yoon J."/>
        </authorList>
    </citation>
    <scope>NUCLEOTIDE SEQUENCE [LARGE SCALE GENOMIC DNA]</scope>
    <source>
        <strain evidence="11 12">KMU-166</strain>
    </source>
</reference>
<comment type="cofactor">
    <cofactor evidence="1 9">
        <name>pyridoxal 5'-phosphate</name>
        <dbReference type="ChEBI" id="CHEBI:597326"/>
    </cofactor>
</comment>
<evidence type="ECO:0000256" key="2">
    <source>
        <dbReference type="ARBA" id="ARBA00004746"/>
    </source>
</evidence>
<dbReference type="GO" id="GO:0008710">
    <property type="term" value="F:8-amino-7-oxononanoate synthase activity"/>
    <property type="evidence" value="ECO:0007669"/>
    <property type="project" value="UniProtKB-EC"/>
</dbReference>
<feature type="binding site" evidence="9">
    <location>
        <position position="19"/>
    </location>
    <ligand>
        <name>substrate</name>
    </ligand>
</feature>
<dbReference type="Proteomes" id="UP000765845">
    <property type="component" value="Unassembled WGS sequence"/>
</dbReference>
<dbReference type="InterPro" id="IPR050087">
    <property type="entry name" value="AON_synthase_class-II"/>
</dbReference>
<keyword evidence="5 9" id="KW-0808">Transferase</keyword>
<evidence type="ECO:0000256" key="6">
    <source>
        <dbReference type="ARBA" id="ARBA00022756"/>
    </source>
</evidence>
<dbReference type="EC" id="2.3.1.47" evidence="9"/>
<dbReference type="PANTHER" id="PTHR13693">
    <property type="entry name" value="CLASS II AMINOTRANSFERASE/8-AMINO-7-OXONONANOATE SYNTHASE"/>
    <property type="match status" value="1"/>
</dbReference>
<feature type="domain" description="Aminotransferase class I/classII large" evidence="10">
    <location>
        <begin position="40"/>
        <end position="380"/>
    </location>
</feature>
<feature type="binding site" evidence="9">
    <location>
        <begin position="106"/>
        <end position="107"/>
    </location>
    <ligand>
        <name>pyridoxal 5'-phosphate</name>
        <dbReference type="ChEBI" id="CHEBI:597326"/>
    </ligand>
</feature>
<feature type="binding site" evidence="9">
    <location>
        <position position="206"/>
    </location>
    <ligand>
        <name>pyridoxal 5'-phosphate</name>
        <dbReference type="ChEBI" id="CHEBI:597326"/>
    </ligand>
</feature>
<keyword evidence="11" id="KW-0012">Acyltransferase</keyword>
<evidence type="ECO:0000256" key="1">
    <source>
        <dbReference type="ARBA" id="ARBA00001933"/>
    </source>
</evidence>
<comment type="similarity">
    <text evidence="3 9">Belongs to the class-II pyridoxal-phosphate-dependent aminotransferase family. BioF subfamily.</text>
</comment>
<dbReference type="CDD" id="cd06454">
    <property type="entry name" value="KBL_like"/>
    <property type="match status" value="1"/>
</dbReference>
<keyword evidence="7 9" id="KW-0663">Pyridoxal phosphate</keyword>
<feature type="binding site" evidence="9">
    <location>
        <position position="352"/>
    </location>
    <ligand>
        <name>substrate</name>
    </ligand>
</feature>
<keyword evidence="12" id="KW-1185">Reference proteome</keyword>
<evidence type="ECO:0000313" key="11">
    <source>
        <dbReference type="EMBL" id="NKI19526.1"/>
    </source>
</evidence>
<dbReference type="PROSITE" id="PS00599">
    <property type="entry name" value="AA_TRANSFER_CLASS_2"/>
    <property type="match status" value="1"/>
</dbReference>
<proteinExistence type="inferred from homology"/>
<dbReference type="InterPro" id="IPR022834">
    <property type="entry name" value="AONS_Proteobacteria"/>
</dbReference>
<dbReference type="PANTHER" id="PTHR13693:SF100">
    <property type="entry name" value="8-AMINO-7-OXONONANOATE SYNTHASE"/>
    <property type="match status" value="1"/>
</dbReference>
<evidence type="ECO:0000256" key="9">
    <source>
        <dbReference type="HAMAP-Rule" id="MF_01693"/>
    </source>
</evidence>
<dbReference type="EMBL" id="JAAWWK010000008">
    <property type="protein sequence ID" value="NKI19526.1"/>
    <property type="molecule type" value="Genomic_DNA"/>
</dbReference>
<evidence type="ECO:0000256" key="4">
    <source>
        <dbReference type="ARBA" id="ARBA00011738"/>
    </source>
</evidence>
<comment type="pathway">
    <text evidence="2 9">Cofactor biosynthesis; biotin biosynthesis.</text>
</comment>
<dbReference type="HAMAP" id="MF_01693">
    <property type="entry name" value="BioF_aminotrans_2"/>
    <property type="match status" value="1"/>
</dbReference>
<name>A0ABX1GKN1_9GAMM</name>
<dbReference type="InterPro" id="IPR001917">
    <property type="entry name" value="Aminotrans_II_pyridoxalP_BS"/>
</dbReference>
<evidence type="ECO:0000256" key="8">
    <source>
        <dbReference type="ARBA" id="ARBA00047715"/>
    </source>
</evidence>
<comment type="subunit">
    <text evidence="4 9">Homodimer.</text>
</comment>
<feature type="binding site" evidence="9">
    <location>
        <position position="235"/>
    </location>
    <ligand>
        <name>pyridoxal 5'-phosphate</name>
        <dbReference type="ChEBI" id="CHEBI:597326"/>
    </ligand>
</feature>
<dbReference type="NCBIfam" id="TIGR00858">
    <property type="entry name" value="bioF"/>
    <property type="match status" value="1"/>
</dbReference>
<evidence type="ECO:0000256" key="5">
    <source>
        <dbReference type="ARBA" id="ARBA00022679"/>
    </source>
</evidence>
<sequence>MEKNLQARLAERQRQSRYRQRRLISSAQGPEIRVGGKLLLQFCSNDYLGHAAHPALAEAMCAATASHGVGSGASHLVCGHSDLHHQLELRLAELTGRDRALLFSTGYMANLGIIAALLGRGDQVLEDRLNHASLLDGGLLSGARFQRFRHNDLADLESRLAALPDKGERLVVVDAVYSMDGDQAPLVELAETSARHSAWLMADDAHGFGVLGAHGGGSAQHFQLGQQELPILMGTLGKAVGSFGAFVAGSETLIESLIQFARPYIYTTAMPAAVAAATLASLDLMASESWRRERLHRLIQSFRERADAAGLPLMPSVSPIQPLLVGDEDLAMSISAALEERGVLISAIRPPTVPPGSSRLRLTLTAAHSDSQVDRLLDTLVEVFRRVAPELLFRQSSSDVRVDDQ</sequence>
<feature type="binding site" evidence="9">
    <location>
        <position position="131"/>
    </location>
    <ligand>
        <name>substrate</name>
    </ligand>
</feature>
<dbReference type="InterPro" id="IPR015424">
    <property type="entry name" value="PyrdxlP-dep_Trfase"/>
</dbReference>
<dbReference type="InterPro" id="IPR015421">
    <property type="entry name" value="PyrdxlP-dep_Trfase_major"/>
</dbReference>
<dbReference type="Gene3D" id="3.40.640.10">
    <property type="entry name" value="Type I PLP-dependent aspartate aminotransferase-like (Major domain)"/>
    <property type="match status" value="1"/>
</dbReference>
<feature type="modified residue" description="N6-(pyridoxal phosphate)lysine" evidence="9">
    <location>
        <position position="238"/>
    </location>
</feature>
<dbReference type="InterPro" id="IPR004839">
    <property type="entry name" value="Aminotransferase_I/II_large"/>
</dbReference>